<reference evidence="2 3" key="1">
    <citation type="submission" date="2020-04" db="EMBL/GenBank/DDBJ databases">
        <title>Perkinsus olseni comparative genomics.</title>
        <authorList>
            <person name="Bogema D.R."/>
        </authorList>
    </citation>
    <scope>NUCLEOTIDE SEQUENCE [LARGE SCALE GENOMIC DNA]</scope>
    <source>
        <strain evidence="2 3">ATCC PRA-207</strain>
    </source>
</reference>
<evidence type="ECO:0000256" key="1">
    <source>
        <dbReference type="SAM" id="SignalP"/>
    </source>
</evidence>
<sequence length="159" mass="18132">MVISARSVSLLMLTLTTTMALQSSKRKRPRVDERHREEDPLAERLGHLESQMSELIGGMSTLKSIVSKQGDAMNRLAKFTRDVHIFDSSCDIEYFDSYFSYDRTDDGEYRLIWSGREPLLKSITFELKPTGRMSISYSSNKGRAQIAGPSEEITKSFHE</sequence>
<name>A0A7J6SMP6_PEROL</name>
<feature type="non-terminal residue" evidence="2">
    <location>
        <position position="159"/>
    </location>
</feature>
<keyword evidence="1" id="KW-0732">Signal</keyword>
<dbReference type="EMBL" id="JABANO010017096">
    <property type="protein sequence ID" value="KAF4734073.1"/>
    <property type="molecule type" value="Genomic_DNA"/>
</dbReference>
<evidence type="ECO:0000313" key="2">
    <source>
        <dbReference type="EMBL" id="KAF4734073.1"/>
    </source>
</evidence>
<dbReference type="Proteomes" id="UP000553632">
    <property type="component" value="Unassembled WGS sequence"/>
</dbReference>
<dbReference type="AlphaFoldDB" id="A0A7J6SMP6"/>
<proteinExistence type="predicted"/>
<keyword evidence="3" id="KW-1185">Reference proteome</keyword>
<gene>
    <name evidence="2" type="ORF">FOZ63_004416</name>
</gene>
<organism evidence="2 3">
    <name type="scientific">Perkinsus olseni</name>
    <name type="common">Perkinsus atlanticus</name>
    <dbReference type="NCBI Taxonomy" id="32597"/>
    <lineage>
        <taxon>Eukaryota</taxon>
        <taxon>Sar</taxon>
        <taxon>Alveolata</taxon>
        <taxon>Perkinsozoa</taxon>
        <taxon>Perkinsea</taxon>
        <taxon>Perkinsida</taxon>
        <taxon>Perkinsidae</taxon>
        <taxon>Perkinsus</taxon>
    </lineage>
</organism>
<accession>A0A7J6SMP6</accession>
<evidence type="ECO:0000313" key="3">
    <source>
        <dbReference type="Proteomes" id="UP000553632"/>
    </source>
</evidence>
<feature type="signal peptide" evidence="1">
    <location>
        <begin position="1"/>
        <end position="20"/>
    </location>
</feature>
<feature type="chain" id="PRO_5029536340" evidence="1">
    <location>
        <begin position="21"/>
        <end position="159"/>
    </location>
</feature>
<protein>
    <submittedName>
        <fullName evidence="2">Uncharacterized protein</fullName>
    </submittedName>
</protein>
<comment type="caution">
    <text evidence="2">The sequence shown here is derived from an EMBL/GenBank/DDBJ whole genome shotgun (WGS) entry which is preliminary data.</text>
</comment>